<dbReference type="RefSeq" id="XP_033577416.1">
    <property type="nucleotide sequence ID" value="XM_033714274.1"/>
</dbReference>
<proteinExistence type="predicted"/>
<name>A0A6A6YNK7_9PEZI</name>
<dbReference type="Proteomes" id="UP000504636">
    <property type="component" value="Unplaced"/>
</dbReference>
<reference evidence="1 3" key="1">
    <citation type="journal article" date="2020" name="Stud. Mycol.">
        <title>101 Dothideomycetes genomes: a test case for predicting lifestyles and emergence of pathogens.</title>
        <authorList>
            <person name="Haridas S."/>
            <person name="Albert R."/>
            <person name="Binder M."/>
            <person name="Bloem J."/>
            <person name="Labutti K."/>
            <person name="Salamov A."/>
            <person name="Andreopoulos B."/>
            <person name="Baker S."/>
            <person name="Barry K."/>
            <person name="Bills G."/>
            <person name="Bluhm B."/>
            <person name="Cannon C."/>
            <person name="Castanera R."/>
            <person name="Culley D."/>
            <person name="Daum C."/>
            <person name="Ezra D."/>
            <person name="Gonzalez J."/>
            <person name="Henrissat B."/>
            <person name="Kuo A."/>
            <person name="Liang C."/>
            <person name="Lipzen A."/>
            <person name="Lutzoni F."/>
            <person name="Magnuson J."/>
            <person name="Mondo S."/>
            <person name="Nolan M."/>
            <person name="Ohm R."/>
            <person name="Pangilinan J."/>
            <person name="Park H.-J."/>
            <person name="Ramirez L."/>
            <person name="Alfaro M."/>
            <person name="Sun H."/>
            <person name="Tritt A."/>
            <person name="Yoshinaga Y."/>
            <person name="Zwiers L.-H."/>
            <person name="Turgeon B."/>
            <person name="Goodwin S."/>
            <person name="Spatafora J."/>
            <person name="Crous P."/>
            <person name="Grigoriev I."/>
        </authorList>
    </citation>
    <scope>NUCLEOTIDE SEQUENCE</scope>
    <source>
        <strain evidence="1 3">CBS 304.34</strain>
    </source>
</reference>
<evidence type="ECO:0000313" key="3">
    <source>
        <dbReference type="RefSeq" id="XP_033577416.1"/>
    </source>
</evidence>
<accession>A0A6A6YNK7</accession>
<reference evidence="3" key="2">
    <citation type="submission" date="2020-04" db="EMBL/GenBank/DDBJ databases">
        <authorList>
            <consortium name="NCBI Genome Project"/>
        </authorList>
    </citation>
    <scope>NUCLEOTIDE SEQUENCE</scope>
    <source>
        <strain evidence="3">CBS 304.34</strain>
    </source>
</reference>
<organism evidence="1">
    <name type="scientific">Mytilinidion resinicola</name>
    <dbReference type="NCBI Taxonomy" id="574789"/>
    <lineage>
        <taxon>Eukaryota</taxon>
        <taxon>Fungi</taxon>
        <taxon>Dikarya</taxon>
        <taxon>Ascomycota</taxon>
        <taxon>Pezizomycotina</taxon>
        <taxon>Dothideomycetes</taxon>
        <taxon>Pleosporomycetidae</taxon>
        <taxon>Mytilinidiales</taxon>
        <taxon>Mytilinidiaceae</taxon>
        <taxon>Mytilinidion</taxon>
    </lineage>
</organism>
<evidence type="ECO:0000313" key="2">
    <source>
        <dbReference type="Proteomes" id="UP000504636"/>
    </source>
</evidence>
<dbReference type="AlphaFoldDB" id="A0A6A6YNK7"/>
<protein>
    <submittedName>
        <fullName evidence="1 3">Uncharacterized protein</fullName>
    </submittedName>
</protein>
<keyword evidence="2" id="KW-1185">Reference proteome</keyword>
<gene>
    <name evidence="1 3" type="ORF">BDZ99DRAFT_312369</name>
</gene>
<dbReference type="EMBL" id="MU003700">
    <property type="protein sequence ID" value="KAF2810452.1"/>
    <property type="molecule type" value="Genomic_DNA"/>
</dbReference>
<reference evidence="3" key="3">
    <citation type="submission" date="2025-04" db="UniProtKB">
        <authorList>
            <consortium name="RefSeq"/>
        </authorList>
    </citation>
    <scope>IDENTIFICATION</scope>
    <source>
        <strain evidence="3">CBS 304.34</strain>
    </source>
</reference>
<sequence length="168" mass="18770">MWPATYSEPRTATLRSCLHPGRCEGSLVLVREAIHTMASVLRGCRQLCPRRENSGSIAHTVAFHAHWTEAMAALRRSYLRTSLSARTSISSVHLELRHCIESRGELSLIHCRDAGVCTLDATAAGLSAQYQRSGTVYQVFVYVNCGLAIEYMDEKSTRPCLNIMARWQ</sequence>
<dbReference type="GeneID" id="54455167"/>
<evidence type="ECO:0000313" key="1">
    <source>
        <dbReference type="EMBL" id="KAF2810452.1"/>
    </source>
</evidence>